<evidence type="ECO:0000259" key="1">
    <source>
        <dbReference type="Pfam" id="PF04937"/>
    </source>
</evidence>
<sequence>MASKADSTQSTESDPAWEYNNLEDDDSITCNFCNVVTRGGIYGARQHQIRSCLYCPKVVKDRLKAFTEKEKSKKGVVVNQRGFGDDDEGGDDVKIPRLEKKRSGVQLSGQEKRLKSNVMDEACDKELIAKTAIARFFYQAGIAFNVVRLDCFKEMIELIGNYGPNFKPPSYHELRGPSLKKEVDDMNQWIEGHKEKWSKYGCSIMLDSWTDREQKTLINILVNSSDGTVFMESVNASSNTMSGSEMCALVEKFVDQIGEANVVQVITNSECNSVRAG</sequence>
<evidence type="ECO:0000313" key="3">
    <source>
        <dbReference type="Proteomes" id="UP001206925"/>
    </source>
</evidence>
<accession>A0AAD5GR12</accession>
<proteinExistence type="predicted"/>
<feature type="domain" description="DUF659" evidence="1">
    <location>
        <begin position="169"/>
        <end position="277"/>
    </location>
</feature>
<dbReference type="EMBL" id="JAMZMK010006213">
    <property type="protein sequence ID" value="KAI7750099.1"/>
    <property type="molecule type" value="Genomic_DNA"/>
</dbReference>
<comment type="caution">
    <text evidence="2">The sequence shown here is derived from an EMBL/GenBank/DDBJ whole genome shotgun (WGS) entry which is preliminary data.</text>
</comment>
<evidence type="ECO:0000313" key="2">
    <source>
        <dbReference type="EMBL" id="KAI7750099.1"/>
    </source>
</evidence>
<keyword evidence="3" id="KW-1185">Reference proteome</keyword>
<name>A0AAD5GR12_AMBAR</name>
<reference evidence="2" key="1">
    <citation type="submission" date="2022-06" db="EMBL/GenBank/DDBJ databases">
        <title>Uncovering the hologenomic basis of an extraordinary plant invasion.</title>
        <authorList>
            <person name="Bieker V.C."/>
            <person name="Martin M.D."/>
            <person name="Gilbert T."/>
            <person name="Hodgins K."/>
            <person name="Battlay P."/>
            <person name="Petersen B."/>
            <person name="Wilson J."/>
        </authorList>
    </citation>
    <scope>NUCLEOTIDE SEQUENCE</scope>
    <source>
        <strain evidence="2">AA19_3_7</strain>
        <tissue evidence="2">Leaf</tissue>
    </source>
</reference>
<gene>
    <name evidence="2" type="ORF">M8C21_021816</name>
</gene>
<dbReference type="PANTHER" id="PTHR32166">
    <property type="entry name" value="OSJNBA0013A04.12 PROTEIN"/>
    <property type="match status" value="1"/>
</dbReference>
<dbReference type="InterPro" id="IPR007021">
    <property type="entry name" value="DUF659"/>
</dbReference>
<organism evidence="2 3">
    <name type="scientific">Ambrosia artemisiifolia</name>
    <name type="common">Common ragweed</name>
    <dbReference type="NCBI Taxonomy" id="4212"/>
    <lineage>
        <taxon>Eukaryota</taxon>
        <taxon>Viridiplantae</taxon>
        <taxon>Streptophyta</taxon>
        <taxon>Embryophyta</taxon>
        <taxon>Tracheophyta</taxon>
        <taxon>Spermatophyta</taxon>
        <taxon>Magnoliopsida</taxon>
        <taxon>eudicotyledons</taxon>
        <taxon>Gunneridae</taxon>
        <taxon>Pentapetalae</taxon>
        <taxon>asterids</taxon>
        <taxon>campanulids</taxon>
        <taxon>Asterales</taxon>
        <taxon>Asteraceae</taxon>
        <taxon>Asteroideae</taxon>
        <taxon>Heliantheae alliance</taxon>
        <taxon>Heliantheae</taxon>
        <taxon>Ambrosia</taxon>
    </lineage>
</organism>
<dbReference type="Pfam" id="PF04937">
    <property type="entry name" value="DUF659"/>
    <property type="match status" value="1"/>
</dbReference>
<dbReference type="AlphaFoldDB" id="A0AAD5GR12"/>
<dbReference type="Proteomes" id="UP001206925">
    <property type="component" value="Unassembled WGS sequence"/>
</dbReference>
<dbReference type="PANTHER" id="PTHR32166:SF74">
    <property type="entry name" value="OS05G0256350 PROTEIN"/>
    <property type="match status" value="1"/>
</dbReference>
<protein>
    <recommendedName>
        <fullName evidence="1">DUF659 domain-containing protein</fullName>
    </recommendedName>
</protein>